<evidence type="ECO:0000256" key="4">
    <source>
        <dbReference type="ARBA" id="ARBA00022833"/>
    </source>
</evidence>
<dbReference type="GO" id="GO:0008270">
    <property type="term" value="F:zinc ion binding"/>
    <property type="evidence" value="ECO:0007669"/>
    <property type="project" value="InterPro"/>
</dbReference>
<dbReference type="Proteomes" id="UP000176576">
    <property type="component" value="Unassembled WGS sequence"/>
</dbReference>
<dbReference type="Gene3D" id="3.40.390.10">
    <property type="entry name" value="Collagenase (Catalytic Domain)"/>
    <property type="match status" value="1"/>
</dbReference>
<dbReference type="GO" id="GO:0004222">
    <property type="term" value="F:metalloendopeptidase activity"/>
    <property type="evidence" value="ECO:0007669"/>
    <property type="project" value="InterPro"/>
</dbReference>
<keyword evidence="1" id="KW-0645">Protease</keyword>
<comment type="caution">
    <text evidence="7">The sequence shown here is derived from an EMBL/GenBank/DDBJ whole genome shotgun (WGS) entry which is preliminary data.</text>
</comment>
<evidence type="ECO:0000256" key="3">
    <source>
        <dbReference type="ARBA" id="ARBA00022801"/>
    </source>
</evidence>
<evidence type="ECO:0000256" key="2">
    <source>
        <dbReference type="ARBA" id="ARBA00022723"/>
    </source>
</evidence>
<reference evidence="7 8" key="1">
    <citation type="journal article" date="2016" name="Nat. Commun.">
        <title>Thousands of microbial genomes shed light on interconnected biogeochemical processes in an aquifer system.</title>
        <authorList>
            <person name="Anantharaman K."/>
            <person name="Brown C.T."/>
            <person name="Hug L.A."/>
            <person name="Sharon I."/>
            <person name="Castelle C.J."/>
            <person name="Probst A.J."/>
            <person name="Thomas B.C."/>
            <person name="Singh A."/>
            <person name="Wilkins M.J."/>
            <person name="Karaoz U."/>
            <person name="Brodie E.L."/>
            <person name="Williams K.H."/>
            <person name="Hubbard S.S."/>
            <person name="Banfield J.F."/>
        </authorList>
    </citation>
    <scope>NUCLEOTIDE SEQUENCE [LARGE SCALE GENOMIC DNA]</scope>
</reference>
<keyword evidence="5" id="KW-0812">Transmembrane</keyword>
<proteinExistence type="predicted"/>
<dbReference type="InterPro" id="IPR001818">
    <property type="entry name" value="Pept_M10_metallopeptidase"/>
</dbReference>
<dbReference type="STRING" id="1802117.A3J54_02200"/>
<organism evidence="7 8">
    <name type="scientific">Candidatus Ryanbacteria bacterium RIFCSPHIGHO2_02_FULL_45_13b</name>
    <dbReference type="NCBI Taxonomy" id="1802117"/>
    <lineage>
        <taxon>Bacteria</taxon>
        <taxon>Candidatus Ryaniibacteriota</taxon>
    </lineage>
</organism>
<evidence type="ECO:0000256" key="1">
    <source>
        <dbReference type="ARBA" id="ARBA00022670"/>
    </source>
</evidence>
<dbReference type="InterPro" id="IPR024079">
    <property type="entry name" value="MetalloPept_cat_dom_sf"/>
</dbReference>
<keyword evidence="2" id="KW-0479">Metal-binding</keyword>
<evidence type="ECO:0000256" key="5">
    <source>
        <dbReference type="SAM" id="Phobius"/>
    </source>
</evidence>
<name>A0A1G2G748_9BACT</name>
<accession>A0A1G2G748</accession>
<dbReference type="InterPro" id="IPR013688">
    <property type="entry name" value="GBS_Bsp-like"/>
</dbReference>
<feature type="transmembrane region" description="Helical" evidence="5">
    <location>
        <begin position="32"/>
        <end position="53"/>
    </location>
</feature>
<dbReference type="GO" id="GO:0031012">
    <property type="term" value="C:extracellular matrix"/>
    <property type="evidence" value="ECO:0007669"/>
    <property type="project" value="InterPro"/>
</dbReference>
<dbReference type="Pfam" id="PF08481">
    <property type="entry name" value="GBS_Bsp-like"/>
    <property type="match status" value="1"/>
</dbReference>
<dbReference type="GO" id="GO:0006508">
    <property type="term" value="P:proteolysis"/>
    <property type="evidence" value="ECO:0007669"/>
    <property type="project" value="UniProtKB-KW"/>
</dbReference>
<keyword evidence="5" id="KW-0472">Membrane</keyword>
<keyword evidence="5" id="KW-1133">Transmembrane helix</keyword>
<protein>
    <recommendedName>
        <fullName evidence="6">Peptidase M10 metallopeptidase domain-containing protein</fullName>
    </recommendedName>
</protein>
<evidence type="ECO:0000259" key="6">
    <source>
        <dbReference type="Pfam" id="PF00413"/>
    </source>
</evidence>
<dbReference type="SUPFAM" id="SSF55486">
    <property type="entry name" value="Metalloproteases ('zincins'), catalytic domain"/>
    <property type="match status" value="1"/>
</dbReference>
<dbReference type="Gene3D" id="2.60.40.3760">
    <property type="match status" value="1"/>
</dbReference>
<dbReference type="Pfam" id="PF00413">
    <property type="entry name" value="Peptidase_M10"/>
    <property type="match status" value="1"/>
</dbReference>
<gene>
    <name evidence="7" type="ORF">A3J54_02200</name>
</gene>
<sequence>MDPIRPVDKLVKRSLDLLKGDFVVVGKRRVSLFSLSLVGMFIVGAIVAFGFLASRSGTLQWGSAASAPSCAGVRGLASTAESLGFVYVYADGIQNATDVKFAVWTDVGGQDDIVWYPGSSITGTASALVDLSKHTDEGTMNVHAYMFNGSSPTLCGGLTFTKPSGKSPVVYQLSKDFSSVDKQRGWNWKYNGLVYAPENTYTQCGSDVCWHGSGYKIIKKNIWATPEPDTSISVGTTNIRWQAPAVGSARITGTIRAVGGTCDGNGDGVYMEVIHKPREYGEATTIWSRLLVSGDEVGASFDKTVNFTGQVMYPGEHSLNARGEILFRLYPRGNNWCDWTEFDPKIEFTPTTPGGGKVTVKKVFLPGISASPTLLLDGVPPAGTQYDTAYWENVTPGERVLSVSGVPKVFYATCPGASECLSTPSEGTTISFNHQFGKSDTIRVYFGSATTELIDAYALASLASPLKADAYQGYNMSILANDCKVDLYTDATGDYLSWAEQSATAWLATGVKIHIISDVTKGSKVSLFCNDKTGQSDDISALRFGDFNLISCVNELAAGWTTYGPSLFDHTNLDKGYSTFYPDIAVDVADIGYSIDPVLYRNNITHVISHEIGHLLGLPHTVSNDSVMVAGSYNVIFPTITDIDAVKAKYPHCAPKPAKVSLSFSPSPATWRDRSGGTGKSSCRDGKMISPNSEWYSNLDIEETDGFSGATMNKAVVKQYDTSGVLRRTDTINNFYGGLEVKAGSIKAVSFYVTPRARFALGKITLKLFGMDDSGNTVETEERTLLLKTPPKGREKLAKCKNDSAEPWPILGGWFDPDEY</sequence>
<dbReference type="EMBL" id="MHNN01000017">
    <property type="protein sequence ID" value="OGZ46017.1"/>
    <property type="molecule type" value="Genomic_DNA"/>
</dbReference>
<evidence type="ECO:0000313" key="7">
    <source>
        <dbReference type="EMBL" id="OGZ46017.1"/>
    </source>
</evidence>
<evidence type="ECO:0000313" key="8">
    <source>
        <dbReference type="Proteomes" id="UP000176576"/>
    </source>
</evidence>
<keyword evidence="3" id="KW-0378">Hydrolase</keyword>
<dbReference type="AlphaFoldDB" id="A0A1G2G748"/>
<keyword evidence="4" id="KW-0862">Zinc</keyword>
<feature type="domain" description="Peptidase M10 metallopeptidase" evidence="6">
    <location>
        <begin position="602"/>
        <end position="630"/>
    </location>
</feature>